<gene>
    <name evidence="1" type="ORF">NDU88_006415</name>
</gene>
<evidence type="ECO:0000313" key="1">
    <source>
        <dbReference type="EMBL" id="KAJ1118220.1"/>
    </source>
</evidence>
<organism evidence="1 2">
    <name type="scientific">Pleurodeles waltl</name>
    <name type="common">Iberian ribbed newt</name>
    <dbReference type="NCBI Taxonomy" id="8319"/>
    <lineage>
        <taxon>Eukaryota</taxon>
        <taxon>Metazoa</taxon>
        <taxon>Chordata</taxon>
        <taxon>Craniata</taxon>
        <taxon>Vertebrata</taxon>
        <taxon>Euteleostomi</taxon>
        <taxon>Amphibia</taxon>
        <taxon>Batrachia</taxon>
        <taxon>Caudata</taxon>
        <taxon>Salamandroidea</taxon>
        <taxon>Salamandridae</taxon>
        <taxon>Pleurodelinae</taxon>
        <taxon>Pleurodeles</taxon>
    </lineage>
</organism>
<protein>
    <submittedName>
        <fullName evidence="1">Uncharacterized protein</fullName>
    </submittedName>
</protein>
<accession>A0AAV7NZ96</accession>
<dbReference type="EMBL" id="JANPWB010000012">
    <property type="protein sequence ID" value="KAJ1118220.1"/>
    <property type="molecule type" value="Genomic_DNA"/>
</dbReference>
<proteinExistence type="predicted"/>
<comment type="caution">
    <text evidence="1">The sequence shown here is derived from an EMBL/GenBank/DDBJ whole genome shotgun (WGS) entry which is preliminary data.</text>
</comment>
<evidence type="ECO:0000313" key="2">
    <source>
        <dbReference type="Proteomes" id="UP001066276"/>
    </source>
</evidence>
<dbReference type="Proteomes" id="UP001066276">
    <property type="component" value="Chromosome 8"/>
</dbReference>
<keyword evidence="2" id="KW-1185">Reference proteome</keyword>
<reference evidence="1" key="1">
    <citation type="journal article" date="2022" name="bioRxiv">
        <title>Sequencing and chromosome-scale assembly of the giantPleurodeles waltlgenome.</title>
        <authorList>
            <person name="Brown T."/>
            <person name="Elewa A."/>
            <person name="Iarovenko S."/>
            <person name="Subramanian E."/>
            <person name="Araus A.J."/>
            <person name="Petzold A."/>
            <person name="Susuki M."/>
            <person name="Suzuki K.-i.T."/>
            <person name="Hayashi T."/>
            <person name="Toyoda A."/>
            <person name="Oliveira C."/>
            <person name="Osipova E."/>
            <person name="Leigh N.D."/>
            <person name="Simon A."/>
            <person name="Yun M.H."/>
        </authorList>
    </citation>
    <scope>NUCLEOTIDE SEQUENCE</scope>
    <source>
        <strain evidence="1">20211129_DDA</strain>
        <tissue evidence="1">Liver</tissue>
    </source>
</reference>
<sequence>MTHTRRAGQFGHWADLARRTYNGGGWGVGVDFCARTQGLLPMSRRLSSAASSDGCGVAALAIQQERRQLLQRHLRLFEYPRIAGYPPELPRI</sequence>
<name>A0AAV7NZ96_PLEWA</name>
<dbReference type="AlphaFoldDB" id="A0AAV7NZ96"/>